<dbReference type="AlphaFoldDB" id="A0A2A2D0H3"/>
<reference evidence="6 7" key="1">
    <citation type="submission" date="2017-08" db="EMBL/GenBank/DDBJ databases">
        <title>Genome sequence of Streptomyces albireticuli NRRL B-1670.</title>
        <authorList>
            <person name="Graham D.E."/>
            <person name="Mahan K.M."/>
            <person name="Klingeman D.M."/>
            <person name="Hettich R.L."/>
            <person name="Parry R.J."/>
            <person name="Spain J.C."/>
        </authorList>
    </citation>
    <scope>NUCLEOTIDE SEQUENCE [LARGE SCALE GENOMIC DNA]</scope>
    <source>
        <strain evidence="6 7">NRRL B-1670</strain>
    </source>
</reference>
<dbReference type="SUPFAM" id="SSF54909">
    <property type="entry name" value="Dimeric alpha+beta barrel"/>
    <property type="match status" value="1"/>
</dbReference>
<evidence type="ECO:0000256" key="1">
    <source>
        <dbReference type="ARBA" id="ARBA00023015"/>
    </source>
</evidence>
<keyword evidence="3" id="KW-0804">Transcription</keyword>
<dbReference type="GO" id="GO:0043200">
    <property type="term" value="P:response to amino acid"/>
    <property type="evidence" value="ECO:0007669"/>
    <property type="project" value="TreeGrafter"/>
</dbReference>
<name>A0A2A2D0H3_9ACTN</name>
<proteinExistence type="predicted"/>
<dbReference type="Pfam" id="PF01037">
    <property type="entry name" value="AsnC_trans_reg"/>
    <property type="match status" value="1"/>
</dbReference>
<dbReference type="InterPro" id="IPR036390">
    <property type="entry name" value="WH_DNA-bd_sf"/>
</dbReference>
<evidence type="ECO:0000259" key="5">
    <source>
        <dbReference type="PROSITE" id="PS50956"/>
    </source>
</evidence>
<evidence type="ECO:0000313" key="6">
    <source>
        <dbReference type="EMBL" id="PAU44916.1"/>
    </source>
</evidence>
<dbReference type="Gene3D" id="1.10.10.10">
    <property type="entry name" value="Winged helix-like DNA-binding domain superfamily/Winged helix DNA-binding domain"/>
    <property type="match status" value="2"/>
</dbReference>
<feature type="domain" description="HTH asnC-type" evidence="5">
    <location>
        <begin position="261"/>
        <end position="321"/>
    </location>
</feature>
<keyword evidence="1" id="KW-0805">Transcription regulation</keyword>
<evidence type="ECO:0000256" key="2">
    <source>
        <dbReference type="ARBA" id="ARBA00023125"/>
    </source>
</evidence>
<dbReference type="InterPro" id="IPR000485">
    <property type="entry name" value="AsnC-type_HTH_dom"/>
</dbReference>
<dbReference type="PANTHER" id="PTHR30154:SF34">
    <property type="entry name" value="TRANSCRIPTIONAL REGULATOR AZLB"/>
    <property type="match status" value="1"/>
</dbReference>
<protein>
    <submittedName>
        <fullName evidence="6">AsnC family protein</fullName>
    </submittedName>
</protein>
<dbReference type="PANTHER" id="PTHR30154">
    <property type="entry name" value="LEUCINE-RESPONSIVE REGULATORY PROTEIN"/>
    <property type="match status" value="1"/>
</dbReference>
<evidence type="ECO:0000256" key="3">
    <source>
        <dbReference type="ARBA" id="ARBA00023163"/>
    </source>
</evidence>
<dbReference type="Pfam" id="PF13404">
    <property type="entry name" value="HTH_AsnC-type"/>
    <property type="match status" value="2"/>
</dbReference>
<dbReference type="Gene3D" id="3.30.70.920">
    <property type="match status" value="1"/>
</dbReference>
<dbReference type="GO" id="GO:0043565">
    <property type="term" value="F:sequence-specific DNA binding"/>
    <property type="evidence" value="ECO:0007669"/>
    <property type="project" value="InterPro"/>
</dbReference>
<feature type="region of interest" description="Disordered" evidence="4">
    <location>
        <begin position="20"/>
        <end position="57"/>
    </location>
</feature>
<dbReference type="SUPFAM" id="SSF46785">
    <property type="entry name" value="Winged helix' DNA-binding domain"/>
    <property type="match status" value="2"/>
</dbReference>
<comment type="caution">
    <text evidence="6">The sequence shown here is derived from an EMBL/GenBank/DDBJ whole genome shotgun (WGS) entry which is preliminary data.</text>
</comment>
<dbReference type="InterPro" id="IPR036388">
    <property type="entry name" value="WH-like_DNA-bd_sf"/>
</dbReference>
<dbReference type="Proteomes" id="UP000218944">
    <property type="component" value="Unassembled WGS sequence"/>
</dbReference>
<keyword evidence="2" id="KW-0238">DNA-binding</keyword>
<dbReference type="PROSITE" id="PS50956">
    <property type="entry name" value="HTH_ASNC_2"/>
    <property type="match status" value="1"/>
</dbReference>
<accession>A0A2A2D0H3</accession>
<dbReference type="InterPro" id="IPR019888">
    <property type="entry name" value="Tscrpt_reg_AsnC-like"/>
</dbReference>
<evidence type="ECO:0000256" key="4">
    <source>
        <dbReference type="SAM" id="MobiDB-lite"/>
    </source>
</evidence>
<dbReference type="EMBL" id="NSJV01000606">
    <property type="protein sequence ID" value="PAU44916.1"/>
    <property type="molecule type" value="Genomic_DNA"/>
</dbReference>
<dbReference type="SMART" id="SM00344">
    <property type="entry name" value="HTH_ASNC"/>
    <property type="match status" value="1"/>
</dbReference>
<dbReference type="InterPro" id="IPR011008">
    <property type="entry name" value="Dimeric_a/b-barrel"/>
</dbReference>
<dbReference type="InterPro" id="IPR019887">
    <property type="entry name" value="Tscrpt_reg_AsnC/Lrp_C"/>
</dbReference>
<dbReference type="PRINTS" id="PR00033">
    <property type="entry name" value="HTHASNC"/>
</dbReference>
<evidence type="ECO:0000313" key="7">
    <source>
        <dbReference type="Proteomes" id="UP000218944"/>
    </source>
</evidence>
<dbReference type="GO" id="GO:0005829">
    <property type="term" value="C:cytosol"/>
    <property type="evidence" value="ECO:0007669"/>
    <property type="project" value="TreeGrafter"/>
</dbReference>
<keyword evidence="7" id="KW-1185">Reference proteome</keyword>
<gene>
    <name evidence="6" type="ORF">CK936_32485</name>
</gene>
<organism evidence="6 7">
    <name type="scientific">Streptomyces albireticuli</name>
    <dbReference type="NCBI Taxonomy" id="1940"/>
    <lineage>
        <taxon>Bacteria</taxon>
        <taxon>Bacillati</taxon>
        <taxon>Actinomycetota</taxon>
        <taxon>Actinomycetes</taxon>
        <taxon>Kitasatosporales</taxon>
        <taxon>Streptomycetaceae</taxon>
        <taxon>Streptomyces</taxon>
    </lineage>
</organism>
<sequence>MLPFSSWCFRVRGGGAVVRPWSSGRRAPPSRPPGNGRNRRFRPVGRENAAGRGRGRVPSDCRRVLSWRARDGVNPREDTVTGSGTLDALELGLLQALQLDGRAALSRIAQRLGASERTVGRRYGRLRAMGLRVVGQPVPARLGMTRWLLRVHCAPDAAGAVARALARRPDTSWISLASGGTELYCALTSATPDDRDALLLEKLPRTPHLTDVGAHCLLRLFTDVTSTWYADGVPFGRPPGGEHGVPATAPEHPGHSEPLALDATDRVLLAELAKDGRAGLPELAAATGRSSSSVQRHLERLRAQGALGFSVDFAPRHLGYDLMTHLWLRVAPGEVSAVGRALAAHPEIAFAAATTGPHNLVATGVFRGAHDLHHYLDDRVGSLPGVRSVETAPILREVKRLVAGG</sequence>